<name>A0ABP3EGP3_9GAMM</name>
<dbReference type="Proteomes" id="UP001500657">
    <property type="component" value="Unassembled WGS sequence"/>
</dbReference>
<protein>
    <submittedName>
        <fullName evidence="1">Uncharacterized protein</fullName>
    </submittedName>
</protein>
<accession>A0ABP3EGP3</accession>
<dbReference type="RefSeq" id="WP_343883367.1">
    <property type="nucleotide sequence ID" value="NZ_BAAAFO010000004.1"/>
</dbReference>
<dbReference type="EMBL" id="BAAAFO010000004">
    <property type="protein sequence ID" value="GAA0260588.1"/>
    <property type="molecule type" value="Genomic_DNA"/>
</dbReference>
<evidence type="ECO:0000313" key="2">
    <source>
        <dbReference type="Proteomes" id="UP001500657"/>
    </source>
</evidence>
<evidence type="ECO:0000313" key="1">
    <source>
        <dbReference type="EMBL" id="GAA0260588.1"/>
    </source>
</evidence>
<comment type="caution">
    <text evidence="1">The sequence shown here is derived from an EMBL/GenBank/DDBJ whole genome shotgun (WGS) entry which is preliminary data.</text>
</comment>
<keyword evidence="2" id="KW-1185">Reference proteome</keyword>
<sequence length="74" mass="7194">MSNLAVDSTPSKWGAAPGTDEGAVLGINADSKIGFYGTEPIAVQTLSSASSGGSTVAQVVQALAALGLVVDSDA</sequence>
<gene>
    <name evidence="1" type="ORF">GCM10009126_27540</name>
</gene>
<organism evidence="1 2">
    <name type="scientific">Rhodanobacter caeni</name>
    <dbReference type="NCBI Taxonomy" id="657654"/>
    <lineage>
        <taxon>Bacteria</taxon>
        <taxon>Pseudomonadati</taxon>
        <taxon>Pseudomonadota</taxon>
        <taxon>Gammaproteobacteria</taxon>
        <taxon>Lysobacterales</taxon>
        <taxon>Rhodanobacteraceae</taxon>
        <taxon>Rhodanobacter</taxon>
    </lineage>
</organism>
<proteinExistence type="predicted"/>
<reference evidence="2" key="1">
    <citation type="journal article" date="2019" name="Int. J. Syst. Evol. Microbiol.">
        <title>The Global Catalogue of Microorganisms (GCM) 10K type strain sequencing project: providing services to taxonomists for standard genome sequencing and annotation.</title>
        <authorList>
            <consortium name="The Broad Institute Genomics Platform"/>
            <consortium name="The Broad Institute Genome Sequencing Center for Infectious Disease"/>
            <person name="Wu L."/>
            <person name="Ma J."/>
        </authorList>
    </citation>
    <scope>NUCLEOTIDE SEQUENCE [LARGE SCALE GENOMIC DNA]</scope>
    <source>
        <strain evidence="2">JCM 16242</strain>
    </source>
</reference>